<proteinExistence type="predicted"/>
<reference evidence="2 3" key="1">
    <citation type="journal article" date="2019" name="Int. J. Syst. Evol. Microbiol.">
        <title>The Global Catalogue of Microorganisms (GCM) 10K type strain sequencing project: providing services to taxonomists for standard genome sequencing and annotation.</title>
        <authorList>
            <consortium name="The Broad Institute Genomics Platform"/>
            <consortium name="The Broad Institute Genome Sequencing Center for Infectious Disease"/>
            <person name="Wu L."/>
            <person name="Ma J."/>
        </authorList>
    </citation>
    <scope>NUCLEOTIDE SEQUENCE [LARGE SCALE GENOMIC DNA]</scope>
    <source>
        <strain evidence="2 3">JCM 3272</strain>
    </source>
</reference>
<sequence length="363" mass="40640">MTLAEIPPPLAWYGSSFAYYDDEPSEEELDLKAAQERERRLAGFSPQQFGPRPGAGFKGQRSAVVLGRFLPVHDGHRYLIEYALAHTPDVFVFVRVSGDDPIPWEVRRDWLAELFPGVTVTAVEDEGEQERWTRAVLDVVRPDYVFAGEGYDPTLGRRLGAQVIPVSRDAVPVSGTHVRADPWACERYLPPAVRAFYARRVCLIGPESTGKTTIAKWLAEHYGTVWVPERMRYAGPELLVGGVSPVAHGQQAAEDLLARRASRVLFCDTDLLSVRLWSERLFGTAPQWLVEASQRSSIDLYLLTSPDLPFTGPDTYNTPTERREFHAACERELNRLGRPYVAIPLGKDRLARAVAAVDELLAR</sequence>
<gene>
    <name evidence="2" type="ORF">GCM10010170_105810</name>
</gene>
<dbReference type="InterPro" id="IPR027417">
    <property type="entry name" value="P-loop_NTPase"/>
</dbReference>
<dbReference type="PANTHER" id="PTHR37512">
    <property type="entry name" value="TRIFUNCTIONAL NAD BIOSYNTHESIS/REGULATOR PROTEIN NADR"/>
    <property type="match status" value="1"/>
</dbReference>
<dbReference type="InterPro" id="IPR038727">
    <property type="entry name" value="NadR/Ttd14_AAA_dom"/>
</dbReference>
<name>A0ABN3I2R8_9ACTN</name>
<dbReference type="EMBL" id="BAAARV010000131">
    <property type="protein sequence ID" value="GAA2392860.1"/>
    <property type="molecule type" value="Genomic_DNA"/>
</dbReference>
<evidence type="ECO:0000259" key="1">
    <source>
        <dbReference type="Pfam" id="PF13521"/>
    </source>
</evidence>
<comment type="caution">
    <text evidence="2">The sequence shown here is derived from an EMBL/GenBank/DDBJ whole genome shotgun (WGS) entry which is preliminary data.</text>
</comment>
<feature type="domain" description="NadR/Ttd14 AAA" evidence="1">
    <location>
        <begin position="200"/>
        <end position="345"/>
    </location>
</feature>
<keyword evidence="2" id="KW-0808">Transferase</keyword>
<dbReference type="SUPFAM" id="SSF52374">
    <property type="entry name" value="Nucleotidylyl transferase"/>
    <property type="match status" value="1"/>
</dbReference>
<protein>
    <submittedName>
        <fullName evidence="2">Nicotinamide-nucleotide adenylyltransferase</fullName>
    </submittedName>
</protein>
<organism evidence="2 3">
    <name type="scientific">Dactylosporangium salmoneum</name>
    <dbReference type="NCBI Taxonomy" id="53361"/>
    <lineage>
        <taxon>Bacteria</taxon>
        <taxon>Bacillati</taxon>
        <taxon>Actinomycetota</taxon>
        <taxon>Actinomycetes</taxon>
        <taxon>Micromonosporales</taxon>
        <taxon>Micromonosporaceae</taxon>
        <taxon>Dactylosporangium</taxon>
    </lineage>
</organism>
<accession>A0ABN3I2R8</accession>
<dbReference type="Gene3D" id="3.40.50.620">
    <property type="entry name" value="HUPs"/>
    <property type="match status" value="1"/>
</dbReference>
<dbReference type="PANTHER" id="PTHR37512:SF1">
    <property type="entry name" value="NADR_TTD14 AAA DOMAIN-CONTAINING PROTEIN"/>
    <property type="match status" value="1"/>
</dbReference>
<dbReference type="RefSeq" id="WP_344620366.1">
    <property type="nucleotide sequence ID" value="NZ_BAAARV010000131.1"/>
</dbReference>
<keyword evidence="3" id="KW-1185">Reference proteome</keyword>
<dbReference type="Pfam" id="PF13521">
    <property type="entry name" value="AAA_28"/>
    <property type="match status" value="1"/>
</dbReference>
<keyword evidence="2" id="KW-0548">Nucleotidyltransferase</keyword>
<dbReference type="InterPro" id="IPR052735">
    <property type="entry name" value="NAD_biosynth-regulator"/>
</dbReference>
<dbReference type="SUPFAM" id="SSF52540">
    <property type="entry name" value="P-loop containing nucleoside triphosphate hydrolases"/>
    <property type="match status" value="1"/>
</dbReference>
<dbReference type="Proteomes" id="UP001501444">
    <property type="component" value="Unassembled WGS sequence"/>
</dbReference>
<evidence type="ECO:0000313" key="2">
    <source>
        <dbReference type="EMBL" id="GAA2392860.1"/>
    </source>
</evidence>
<dbReference type="InterPro" id="IPR014729">
    <property type="entry name" value="Rossmann-like_a/b/a_fold"/>
</dbReference>
<dbReference type="GO" id="GO:0016779">
    <property type="term" value="F:nucleotidyltransferase activity"/>
    <property type="evidence" value="ECO:0007669"/>
    <property type="project" value="UniProtKB-KW"/>
</dbReference>
<dbReference type="Gene3D" id="3.40.50.300">
    <property type="entry name" value="P-loop containing nucleotide triphosphate hydrolases"/>
    <property type="match status" value="1"/>
</dbReference>
<evidence type="ECO:0000313" key="3">
    <source>
        <dbReference type="Proteomes" id="UP001501444"/>
    </source>
</evidence>